<protein>
    <submittedName>
        <fullName evidence="2">Uncharacterized protein</fullName>
    </submittedName>
</protein>
<feature type="transmembrane region" description="Helical" evidence="1">
    <location>
        <begin position="24"/>
        <end position="47"/>
    </location>
</feature>
<gene>
    <name evidence="2" type="ORF">CR513_39695</name>
</gene>
<keyword evidence="1" id="KW-0472">Membrane</keyword>
<keyword evidence="1" id="KW-1133">Transmembrane helix</keyword>
<keyword evidence="3" id="KW-1185">Reference proteome</keyword>
<feature type="non-terminal residue" evidence="2">
    <location>
        <position position="1"/>
    </location>
</feature>
<organism evidence="2 3">
    <name type="scientific">Mucuna pruriens</name>
    <name type="common">Velvet bean</name>
    <name type="synonym">Dolichos pruriens</name>
    <dbReference type="NCBI Taxonomy" id="157652"/>
    <lineage>
        <taxon>Eukaryota</taxon>
        <taxon>Viridiplantae</taxon>
        <taxon>Streptophyta</taxon>
        <taxon>Embryophyta</taxon>
        <taxon>Tracheophyta</taxon>
        <taxon>Spermatophyta</taxon>
        <taxon>Magnoliopsida</taxon>
        <taxon>eudicotyledons</taxon>
        <taxon>Gunneridae</taxon>
        <taxon>Pentapetalae</taxon>
        <taxon>rosids</taxon>
        <taxon>fabids</taxon>
        <taxon>Fabales</taxon>
        <taxon>Fabaceae</taxon>
        <taxon>Papilionoideae</taxon>
        <taxon>50 kb inversion clade</taxon>
        <taxon>NPAAA clade</taxon>
        <taxon>indigoferoid/millettioid clade</taxon>
        <taxon>Phaseoleae</taxon>
        <taxon>Mucuna</taxon>
    </lineage>
</organism>
<name>A0A371FNB7_MUCPR</name>
<dbReference type="AlphaFoldDB" id="A0A371FNB7"/>
<evidence type="ECO:0000313" key="2">
    <source>
        <dbReference type="EMBL" id="RDX79837.1"/>
    </source>
</evidence>
<dbReference type="EMBL" id="QJKJ01008416">
    <property type="protein sequence ID" value="RDX79837.1"/>
    <property type="molecule type" value="Genomic_DNA"/>
</dbReference>
<proteinExistence type="predicted"/>
<sequence>MSTEKNSYNFTFPKSQILTWVLRWWVHATVYFVSFIIPWTQPLPFFFGTSLQKKHKRILEPQNALLPYKAPPHCLIGFYFNKSDDDYQVVRVHSFGDTNNACLDDSLTKFVLFELKSTLYVQGCGEKSNIIALPRLVKDCAEVVHKKLAVYKDTVAVIICSETETMAQRLDLWILLRHRHRQQVAYICFDLMDGTKTRLLKLNPNSNYKA</sequence>
<evidence type="ECO:0000313" key="3">
    <source>
        <dbReference type="Proteomes" id="UP000257109"/>
    </source>
</evidence>
<accession>A0A371FNB7</accession>
<dbReference type="OrthoDB" id="1372290at2759"/>
<reference evidence="2" key="1">
    <citation type="submission" date="2018-05" db="EMBL/GenBank/DDBJ databases">
        <title>Draft genome of Mucuna pruriens seed.</title>
        <authorList>
            <person name="Nnadi N.E."/>
            <person name="Vos R."/>
            <person name="Hasami M.H."/>
            <person name="Devisetty U.K."/>
            <person name="Aguiy J.C."/>
        </authorList>
    </citation>
    <scope>NUCLEOTIDE SEQUENCE [LARGE SCALE GENOMIC DNA]</scope>
    <source>
        <strain evidence="2">JCA_2017</strain>
    </source>
</reference>
<evidence type="ECO:0000256" key="1">
    <source>
        <dbReference type="SAM" id="Phobius"/>
    </source>
</evidence>
<dbReference type="Proteomes" id="UP000257109">
    <property type="component" value="Unassembled WGS sequence"/>
</dbReference>
<keyword evidence="1" id="KW-0812">Transmembrane</keyword>
<comment type="caution">
    <text evidence="2">The sequence shown here is derived from an EMBL/GenBank/DDBJ whole genome shotgun (WGS) entry which is preliminary data.</text>
</comment>